<feature type="domain" description="Thioesterase" evidence="2">
    <location>
        <begin position="66"/>
        <end position="146"/>
    </location>
</feature>
<gene>
    <name evidence="3" type="ORF">CIRG_03763</name>
</gene>
<dbReference type="PANTHER" id="PTHR21660:SF9">
    <property type="entry name" value="THIOESTERASE DOMAIN-CONTAINING PROTEIN"/>
    <property type="match status" value="1"/>
</dbReference>
<name>A0A0J7B2R1_COCIT</name>
<dbReference type="EMBL" id="DS028094">
    <property type="protein sequence ID" value="KMP04072.1"/>
    <property type="molecule type" value="Genomic_DNA"/>
</dbReference>
<dbReference type="SUPFAM" id="SSF54637">
    <property type="entry name" value="Thioesterase/thiol ester dehydrase-isomerase"/>
    <property type="match status" value="1"/>
</dbReference>
<dbReference type="PANTHER" id="PTHR21660">
    <property type="entry name" value="THIOESTERASE SUPERFAMILY MEMBER-RELATED"/>
    <property type="match status" value="1"/>
</dbReference>
<dbReference type="InterPro" id="IPR029069">
    <property type="entry name" value="HotDog_dom_sf"/>
</dbReference>
<evidence type="ECO:0000256" key="1">
    <source>
        <dbReference type="ARBA" id="ARBA00008324"/>
    </source>
</evidence>
<dbReference type="CDD" id="cd03443">
    <property type="entry name" value="PaaI_thioesterase"/>
    <property type="match status" value="1"/>
</dbReference>
<evidence type="ECO:0000259" key="2">
    <source>
        <dbReference type="Pfam" id="PF03061"/>
    </source>
</evidence>
<dbReference type="STRING" id="404692.A0A0J7B2R1"/>
<dbReference type="InterPro" id="IPR039298">
    <property type="entry name" value="ACOT13"/>
</dbReference>
<protein>
    <recommendedName>
        <fullName evidence="2">Thioesterase domain-containing protein</fullName>
    </recommendedName>
</protein>
<evidence type="ECO:0000313" key="4">
    <source>
        <dbReference type="Proteomes" id="UP000054565"/>
    </source>
</evidence>
<dbReference type="Proteomes" id="UP000054565">
    <property type="component" value="Unassembled WGS sequence"/>
</dbReference>
<dbReference type="Pfam" id="PF03061">
    <property type="entry name" value="4HBT"/>
    <property type="match status" value="1"/>
</dbReference>
<dbReference type="GO" id="GO:0047617">
    <property type="term" value="F:fatty acyl-CoA hydrolase activity"/>
    <property type="evidence" value="ECO:0007669"/>
    <property type="project" value="InterPro"/>
</dbReference>
<accession>A0A0J7B2R1</accession>
<dbReference type="InterPro" id="IPR006683">
    <property type="entry name" value="Thioestr_dom"/>
</dbReference>
<proteinExistence type="inferred from homology"/>
<comment type="similarity">
    <text evidence="1">Belongs to the thioesterase PaaI family.</text>
</comment>
<organism evidence="3 4">
    <name type="scientific">Coccidioides immitis RMSCC 2394</name>
    <dbReference type="NCBI Taxonomy" id="404692"/>
    <lineage>
        <taxon>Eukaryota</taxon>
        <taxon>Fungi</taxon>
        <taxon>Dikarya</taxon>
        <taxon>Ascomycota</taxon>
        <taxon>Pezizomycotina</taxon>
        <taxon>Eurotiomycetes</taxon>
        <taxon>Eurotiomycetidae</taxon>
        <taxon>Onygenales</taxon>
        <taxon>Onygenaceae</taxon>
        <taxon>Coccidioides</taxon>
    </lineage>
</organism>
<dbReference type="OrthoDB" id="2831072at2759"/>
<evidence type="ECO:0000313" key="3">
    <source>
        <dbReference type="EMBL" id="KMP04072.1"/>
    </source>
</evidence>
<sequence length="183" mass="20626">MADSEARKKAMQAVQTFLDVYRGLMKENDFKGYDRQLMHDLRLIDAEPTGGALWEMDVTEHWVNMNGVMHGGAYAVIFDMCTAIAMNPIARDGYWEFLAGVTRSLNISYLRAIPIGTTVRIRANVLQHGKTMTLLRGVMESVDGKTIYATAEHHKVAVDAKPQHANRLRNYRAQMQNEPSGKL</sequence>
<dbReference type="AlphaFoldDB" id="A0A0J7B2R1"/>
<reference evidence="4" key="1">
    <citation type="journal article" date="2010" name="Genome Res.">
        <title>Population genomic sequencing of Coccidioides fungi reveals recent hybridization and transposon control.</title>
        <authorList>
            <person name="Neafsey D.E."/>
            <person name="Barker B.M."/>
            <person name="Sharpton T.J."/>
            <person name="Stajich J.E."/>
            <person name="Park D.J."/>
            <person name="Whiston E."/>
            <person name="Hung C.-Y."/>
            <person name="McMahan C."/>
            <person name="White J."/>
            <person name="Sykes S."/>
            <person name="Heiman D."/>
            <person name="Young S."/>
            <person name="Zeng Q."/>
            <person name="Abouelleil A."/>
            <person name="Aftuck L."/>
            <person name="Bessette D."/>
            <person name="Brown A."/>
            <person name="FitzGerald M."/>
            <person name="Lui A."/>
            <person name="Macdonald J.P."/>
            <person name="Priest M."/>
            <person name="Orbach M.J."/>
            <person name="Galgiani J.N."/>
            <person name="Kirkland T.N."/>
            <person name="Cole G.T."/>
            <person name="Birren B.W."/>
            <person name="Henn M.R."/>
            <person name="Taylor J.W."/>
            <person name="Rounsley S.D."/>
        </authorList>
    </citation>
    <scope>NUCLEOTIDE SEQUENCE [LARGE SCALE GENOMIC DNA]</scope>
    <source>
        <strain evidence="4">RMSCC 2394</strain>
    </source>
</reference>
<dbReference type="Gene3D" id="3.10.129.10">
    <property type="entry name" value="Hotdog Thioesterase"/>
    <property type="match status" value="1"/>
</dbReference>